<proteinExistence type="predicted"/>
<dbReference type="InterPro" id="IPR004942">
    <property type="entry name" value="Roadblock/LAMTOR2_dom"/>
</dbReference>
<evidence type="ECO:0000259" key="1">
    <source>
        <dbReference type="SMART" id="SM00960"/>
    </source>
</evidence>
<dbReference type="Gene3D" id="3.30.450.30">
    <property type="entry name" value="Dynein light chain 2a, cytoplasmic"/>
    <property type="match status" value="1"/>
</dbReference>
<dbReference type="Proteomes" id="UP000290624">
    <property type="component" value="Unassembled WGS sequence"/>
</dbReference>
<sequence>MSVAQHQASKSMELQRIISAMHRAIPELHGVMIASVDGLAVAHDFPDAEAERVAAMSATALGLGKRITERTNLGGLAEAVIRGDNGYLVVYAAGQDAVLVLSGPIDSNLGLMRLEARVAAVDIKQILGQA</sequence>
<name>A0A4Q2EDE7_9ACTN</name>
<gene>
    <name evidence="2" type="ORF">C1706_13380</name>
</gene>
<dbReference type="SMART" id="SM00960">
    <property type="entry name" value="Robl_LC7"/>
    <property type="match status" value="1"/>
</dbReference>
<reference evidence="2 3" key="1">
    <citation type="submission" date="2018-01" db="EMBL/GenBank/DDBJ databases">
        <title>Lactibacter flavus gen. nov., sp. nov., a novel bacterium of the family Propionibacteriaceae isolated from raw milk and dairy products.</title>
        <authorList>
            <person name="Wenning M."/>
            <person name="Breitenwieser F."/>
            <person name="Huptas C."/>
            <person name="von Neubeck M."/>
            <person name="Busse H.-J."/>
            <person name="Scherer S."/>
        </authorList>
    </citation>
    <scope>NUCLEOTIDE SEQUENCE [LARGE SCALE GENOMIC DNA]</scope>
    <source>
        <strain evidence="2 3">VG341</strain>
    </source>
</reference>
<dbReference type="Pfam" id="PF03259">
    <property type="entry name" value="Robl_LC7"/>
    <property type="match status" value="1"/>
</dbReference>
<organism evidence="2 3">
    <name type="scientific">Propioniciclava flava</name>
    <dbReference type="NCBI Taxonomy" id="2072026"/>
    <lineage>
        <taxon>Bacteria</taxon>
        <taxon>Bacillati</taxon>
        <taxon>Actinomycetota</taxon>
        <taxon>Actinomycetes</taxon>
        <taxon>Propionibacteriales</taxon>
        <taxon>Propionibacteriaceae</taxon>
        <taxon>Propioniciclava</taxon>
    </lineage>
</organism>
<accession>A0A4Q2EDE7</accession>
<dbReference type="AlphaFoldDB" id="A0A4Q2EDE7"/>
<comment type="caution">
    <text evidence="2">The sequence shown here is derived from an EMBL/GenBank/DDBJ whole genome shotgun (WGS) entry which is preliminary data.</text>
</comment>
<dbReference type="SUPFAM" id="SSF103196">
    <property type="entry name" value="Roadblock/LC7 domain"/>
    <property type="match status" value="1"/>
</dbReference>
<feature type="domain" description="Roadblock/LAMTOR2" evidence="1">
    <location>
        <begin position="14"/>
        <end position="103"/>
    </location>
</feature>
<evidence type="ECO:0000313" key="3">
    <source>
        <dbReference type="Proteomes" id="UP000290624"/>
    </source>
</evidence>
<evidence type="ECO:0000313" key="2">
    <source>
        <dbReference type="EMBL" id="RXW31171.1"/>
    </source>
</evidence>
<keyword evidence="3" id="KW-1185">Reference proteome</keyword>
<dbReference type="OrthoDB" id="3727201at2"/>
<protein>
    <recommendedName>
        <fullName evidence="1">Roadblock/LAMTOR2 domain-containing protein</fullName>
    </recommendedName>
</protein>
<dbReference type="EMBL" id="PPCV01000012">
    <property type="protein sequence ID" value="RXW31171.1"/>
    <property type="molecule type" value="Genomic_DNA"/>
</dbReference>